<protein>
    <submittedName>
        <fullName evidence="1">Uncharacterized protein</fullName>
    </submittedName>
</protein>
<accession>A0A1H2X8N5</accession>
<proteinExistence type="predicted"/>
<name>A0A1H2X8N5_9PROT</name>
<gene>
    <name evidence="1" type="ORF">SAMN05421882_103525</name>
</gene>
<evidence type="ECO:0000313" key="2">
    <source>
        <dbReference type="Proteomes" id="UP000183454"/>
    </source>
</evidence>
<organism evidence="1 2">
    <name type="scientific">Nitrosomonas communis</name>
    <dbReference type="NCBI Taxonomy" id="44574"/>
    <lineage>
        <taxon>Bacteria</taxon>
        <taxon>Pseudomonadati</taxon>
        <taxon>Pseudomonadota</taxon>
        <taxon>Betaproteobacteria</taxon>
        <taxon>Nitrosomonadales</taxon>
        <taxon>Nitrosomonadaceae</taxon>
        <taxon>Nitrosomonas</taxon>
    </lineage>
</organism>
<dbReference type="AlphaFoldDB" id="A0A1H2X8N5"/>
<sequence>MGAQPAFAQMGHFDSAYLMGMFTFGNRLKEVRQSLAQWFDWCNQECFDQNLDNQIPDEVYYQYTIIYQAISTYELYLSEPNPILRL</sequence>
<reference evidence="1 2" key="1">
    <citation type="submission" date="2016-10" db="EMBL/GenBank/DDBJ databases">
        <authorList>
            <person name="de Groot N.N."/>
        </authorList>
    </citation>
    <scope>NUCLEOTIDE SEQUENCE [LARGE SCALE GENOMIC DNA]</scope>
    <source>
        <strain evidence="1 2">Nm110</strain>
    </source>
</reference>
<dbReference type="EMBL" id="FNNH01000035">
    <property type="protein sequence ID" value="SDW88629.1"/>
    <property type="molecule type" value="Genomic_DNA"/>
</dbReference>
<dbReference type="Proteomes" id="UP000183454">
    <property type="component" value="Unassembled WGS sequence"/>
</dbReference>
<evidence type="ECO:0000313" key="1">
    <source>
        <dbReference type="EMBL" id="SDW88629.1"/>
    </source>
</evidence>